<organism evidence="2 3">
    <name type="scientific">Clostridium symbiosum</name>
    <name type="common">Bacteroides symbiosus</name>
    <dbReference type="NCBI Taxonomy" id="1512"/>
    <lineage>
        <taxon>Bacteria</taxon>
        <taxon>Bacillati</taxon>
        <taxon>Bacillota</taxon>
        <taxon>Clostridia</taxon>
        <taxon>Lachnospirales</taxon>
        <taxon>Lachnospiraceae</taxon>
        <taxon>Otoolea</taxon>
    </lineage>
</organism>
<evidence type="ECO:0000313" key="2">
    <source>
        <dbReference type="EMBL" id="MDB2001847.1"/>
    </source>
</evidence>
<dbReference type="Pfam" id="PF15919">
    <property type="entry name" value="HicB_lk_antitox"/>
    <property type="match status" value="1"/>
</dbReference>
<proteinExistence type="predicted"/>
<dbReference type="AlphaFoldDB" id="A0AAW6AZY1"/>
<sequence length="140" mass="15962">MKRAYPTFIAECGKDYLVYVPDMDIYTEGHDLMDAIEMARDAIGLKGIGLEDDGKKIPESSSYEAATEKAKADADDFDYTHGMLTMVDVDFSEYRKRMENKMVRRNVTLPNWLNLEADRLNLNVSKVLQEALADRVAQMK</sequence>
<accession>A0AAW6AZY1</accession>
<dbReference type="Gene3D" id="3.30.160.250">
    <property type="match status" value="1"/>
</dbReference>
<dbReference type="EMBL" id="JAQLGM010000049">
    <property type="protein sequence ID" value="MDB2001847.1"/>
    <property type="molecule type" value="Genomic_DNA"/>
</dbReference>
<dbReference type="InterPro" id="IPR035069">
    <property type="entry name" value="TTHA1013/TTHA0281-like"/>
</dbReference>
<feature type="domain" description="HicB-like antitoxin of toxin-antitoxin system" evidence="1">
    <location>
        <begin position="5"/>
        <end position="119"/>
    </location>
</feature>
<evidence type="ECO:0000259" key="1">
    <source>
        <dbReference type="Pfam" id="PF15919"/>
    </source>
</evidence>
<reference evidence="2" key="1">
    <citation type="submission" date="2023-01" db="EMBL/GenBank/DDBJ databases">
        <title>Human gut microbiome strain richness.</title>
        <authorList>
            <person name="Chen-Liaw A."/>
        </authorList>
    </citation>
    <scope>NUCLEOTIDE SEQUENCE</scope>
    <source>
        <strain evidence="2">B1_m1001713B170214d0_201011</strain>
    </source>
</reference>
<gene>
    <name evidence="2" type="ORF">PM006_16740</name>
</gene>
<evidence type="ECO:0000313" key="3">
    <source>
        <dbReference type="Proteomes" id="UP001300871"/>
    </source>
</evidence>
<protein>
    <submittedName>
        <fullName evidence="2">Type II toxin-antitoxin system HicB family antitoxin</fullName>
    </submittedName>
</protein>
<name>A0AAW6AZY1_CLOSY</name>
<comment type="caution">
    <text evidence="2">The sequence shown here is derived from an EMBL/GenBank/DDBJ whole genome shotgun (WGS) entry which is preliminary data.</text>
</comment>
<dbReference type="InterPro" id="IPR031807">
    <property type="entry name" value="HicB-like"/>
</dbReference>
<dbReference type="SUPFAM" id="SSF143100">
    <property type="entry name" value="TTHA1013/TTHA0281-like"/>
    <property type="match status" value="1"/>
</dbReference>
<dbReference type="Proteomes" id="UP001300871">
    <property type="component" value="Unassembled WGS sequence"/>
</dbReference>
<dbReference type="RefSeq" id="WP_195321280.1">
    <property type="nucleotide sequence ID" value="NZ_JBCPCS010000028.1"/>
</dbReference>